<dbReference type="InterPro" id="IPR036264">
    <property type="entry name" value="Bact_exopeptidase_dim_dom"/>
</dbReference>
<dbReference type="InterPro" id="IPR011650">
    <property type="entry name" value="Peptidase_M20_dimer"/>
</dbReference>
<dbReference type="PIRSF" id="PIRSF005962">
    <property type="entry name" value="Pept_M20D_amidohydro"/>
    <property type="match status" value="1"/>
</dbReference>
<sequence length="397" mass="44125">MNVKDIIDAIYPEILELRRDFHRYPELSEYEERTARKVSEFLSAHNIDHINKVAGHGVVATIRGTKKVLKKPKFSVIAIRADMDALPMEELINTPFKSLNKGVMHSCGHDIHTAVLLGTAKILKSLEEEFSGTIKLFFQPAEETVGGAKYIIEEGHMENPHVEAVIGLHVNPFLETGSVEFRYGKMNATSSEFEITVEGISCHAAYPNTGIDPLLPACQIVTSFQSILSRNLAATNSGIITVGEFHSGTKTNIIPSFAKLTGTMRALDAQTKDYMSRRMEEIVDFTCKSFGASSSMFFKDSYPALVNDDDIVHILDEVAREHLGKDKISYMQEPSLGAEDFSFFCEVAKSAYFTIGVKKQGVQEPFPLHSPYFDPDEEAMKTGMLMEVEGALRLLGE</sequence>
<evidence type="ECO:0000313" key="2">
    <source>
        <dbReference type="EMBL" id="MFC4804551.1"/>
    </source>
</evidence>
<accession>A0ABV9QMC4</accession>
<dbReference type="NCBIfam" id="TIGR01891">
    <property type="entry name" value="amidohydrolases"/>
    <property type="match status" value="1"/>
</dbReference>
<dbReference type="Proteomes" id="UP001595916">
    <property type="component" value="Unassembled WGS sequence"/>
</dbReference>
<evidence type="ECO:0000313" key="3">
    <source>
        <dbReference type="Proteomes" id="UP001595916"/>
    </source>
</evidence>
<protein>
    <submittedName>
        <fullName evidence="2">M20 family metallopeptidase</fullName>
    </submittedName>
</protein>
<name>A0ABV9QMC4_9FIRM</name>
<dbReference type="Gene3D" id="3.30.70.360">
    <property type="match status" value="1"/>
</dbReference>
<dbReference type="Pfam" id="PF01546">
    <property type="entry name" value="Peptidase_M20"/>
    <property type="match status" value="1"/>
</dbReference>
<dbReference type="PANTHER" id="PTHR11014">
    <property type="entry name" value="PEPTIDASE M20 FAMILY MEMBER"/>
    <property type="match status" value="1"/>
</dbReference>
<evidence type="ECO:0000259" key="1">
    <source>
        <dbReference type="Pfam" id="PF07687"/>
    </source>
</evidence>
<dbReference type="Gene3D" id="3.40.630.10">
    <property type="entry name" value="Zn peptidases"/>
    <property type="match status" value="1"/>
</dbReference>
<keyword evidence="3" id="KW-1185">Reference proteome</keyword>
<dbReference type="RefSeq" id="WP_379788062.1">
    <property type="nucleotide sequence ID" value="NZ_JBHSHL010000019.1"/>
</dbReference>
<dbReference type="SUPFAM" id="SSF53187">
    <property type="entry name" value="Zn-dependent exopeptidases"/>
    <property type="match status" value="1"/>
</dbReference>
<dbReference type="CDD" id="cd03886">
    <property type="entry name" value="M20_Acy1"/>
    <property type="match status" value="1"/>
</dbReference>
<proteinExistence type="predicted"/>
<dbReference type="InterPro" id="IPR002933">
    <property type="entry name" value="Peptidase_M20"/>
</dbReference>
<organism evidence="2 3">
    <name type="scientific">Filifactor villosus</name>
    <dbReference type="NCBI Taxonomy" id="29374"/>
    <lineage>
        <taxon>Bacteria</taxon>
        <taxon>Bacillati</taxon>
        <taxon>Bacillota</taxon>
        <taxon>Clostridia</taxon>
        <taxon>Peptostreptococcales</taxon>
        <taxon>Filifactoraceae</taxon>
        <taxon>Filifactor</taxon>
    </lineage>
</organism>
<feature type="domain" description="Peptidase M20 dimerisation" evidence="1">
    <location>
        <begin position="191"/>
        <end position="285"/>
    </location>
</feature>
<dbReference type="EMBL" id="JBHSHL010000019">
    <property type="protein sequence ID" value="MFC4804551.1"/>
    <property type="molecule type" value="Genomic_DNA"/>
</dbReference>
<gene>
    <name evidence="2" type="ORF">ACFO4R_05580</name>
</gene>
<dbReference type="Pfam" id="PF07687">
    <property type="entry name" value="M20_dimer"/>
    <property type="match status" value="1"/>
</dbReference>
<dbReference type="PANTHER" id="PTHR11014:SF63">
    <property type="entry name" value="METALLOPEPTIDASE, PUTATIVE (AFU_ORTHOLOGUE AFUA_6G09600)-RELATED"/>
    <property type="match status" value="1"/>
</dbReference>
<comment type="caution">
    <text evidence="2">The sequence shown here is derived from an EMBL/GenBank/DDBJ whole genome shotgun (WGS) entry which is preliminary data.</text>
</comment>
<dbReference type="SUPFAM" id="SSF55031">
    <property type="entry name" value="Bacterial exopeptidase dimerisation domain"/>
    <property type="match status" value="1"/>
</dbReference>
<reference evidence="3" key="1">
    <citation type="journal article" date="2019" name="Int. J. Syst. Evol. Microbiol.">
        <title>The Global Catalogue of Microorganisms (GCM) 10K type strain sequencing project: providing services to taxonomists for standard genome sequencing and annotation.</title>
        <authorList>
            <consortium name="The Broad Institute Genomics Platform"/>
            <consortium name="The Broad Institute Genome Sequencing Center for Infectious Disease"/>
            <person name="Wu L."/>
            <person name="Ma J."/>
        </authorList>
    </citation>
    <scope>NUCLEOTIDE SEQUENCE [LARGE SCALE GENOMIC DNA]</scope>
    <source>
        <strain evidence="3">CCUG 46385</strain>
    </source>
</reference>
<dbReference type="InterPro" id="IPR017439">
    <property type="entry name" value="Amidohydrolase"/>
</dbReference>